<evidence type="ECO:0008006" key="4">
    <source>
        <dbReference type="Google" id="ProtNLM"/>
    </source>
</evidence>
<dbReference type="GO" id="GO:0004864">
    <property type="term" value="F:protein phosphatase inhibitor activity"/>
    <property type="evidence" value="ECO:0007669"/>
    <property type="project" value="InterPro"/>
</dbReference>
<feature type="compositionally biased region" description="Polar residues" evidence="1">
    <location>
        <begin position="123"/>
        <end position="134"/>
    </location>
</feature>
<dbReference type="GO" id="GO:0009966">
    <property type="term" value="P:regulation of signal transduction"/>
    <property type="evidence" value="ECO:0007669"/>
    <property type="project" value="InterPro"/>
</dbReference>
<accession>A0A0S4JAZ9</accession>
<keyword evidence="3" id="KW-1185">Reference proteome</keyword>
<gene>
    <name evidence="2" type="ORF">BSAL_16595</name>
</gene>
<dbReference type="OrthoDB" id="551302at2759"/>
<dbReference type="PANTHER" id="PTHR12398">
    <property type="entry name" value="PROTEIN PHOSPHATASE INHIBITOR"/>
    <property type="match status" value="1"/>
</dbReference>
<dbReference type="VEuPathDB" id="TriTrypDB:BSAL_16595"/>
<evidence type="ECO:0000313" key="2">
    <source>
        <dbReference type="EMBL" id="CUG88649.1"/>
    </source>
</evidence>
<dbReference type="InterPro" id="IPR007062">
    <property type="entry name" value="PPI-2"/>
</dbReference>
<dbReference type="EMBL" id="CYKH01001666">
    <property type="protein sequence ID" value="CUG88649.1"/>
    <property type="molecule type" value="Genomic_DNA"/>
</dbReference>
<reference evidence="3" key="1">
    <citation type="submission" date="2015-09" db="EMBL/GenBank/DDBJ databases">
        <authorList>
            <consortium name="Pathogen Informatics"/>
        </authorList>
    </citation>
    <scope>NUCLEOTIDE SEQUENCE [LARGE SCALE GENOMIC DNA]</scope>
    <source>
        <strain evidence="3">Lake Konstanz</strain>
    </source>
</reference>
<dbReference type="PANTHER" id="PTHR12398:SF20">
    <property type="entry name" value="PROTEIN PHOSPHATASE 1 REGULATORY INHIBITOR SUBUNIT 2"/>
    <property type="match status" value="1"/>
</dbReference>
<feature type="region of interest" description="Disordered" evidence="1">
    <location>
        <begin position="122"/>
        <end position="167"/>
    </location>
</feature>
<organism evidence="2 3">
    <name type="scientific">Bodo saltans</name>
    <name type="common">Flagellated protozoan</name>
    <dbReference type="NCBI Taxonomy" id="75058"/>
    <lineage>
        <taxon>Eukaryota</taxon>
        <taxon>Discoba</taxon>
        <taxon>Euglenozoa</taxon>
        <taxon>Kinetoplastea</taxon>
        <taxon>Metakinetoplastina</taxon>
        <taxon>Eubodonida</taxon>
        <taxon>Bodonidae</taxon>
        <taxon>Bodo</taxon>
    </lineage>
</organism>
<evidence type="ECO:0000256" key="1">
    <source>
        <dbReference type="SAM" id="MobiDB-lite"/>
    </source>
</evidence>
<dbReference type="AlphaFoldDB" id="A0A0S4JAZ9"/>
<feature type="compositionally biased region" description="Basic and acidic residues" evidence="1">
    <location>
        <begin position="156"/>
        <end position="167"/>
    </location>
</feature>
<dbReference type="OMA" id="TWDPKVN"/>
<dbReference type="Pfam" id="PF04979">
    <property type="entry name" value="IPP-2"/>
    <property type="match status" value="1"/>
</dbReference>
<protein>
    <recommendedName>
        <fullName evidence="4">Protein phosphatase inhibitor 2</fullName>
    </recommendedName>
</protein>
<dbReference type="Proteomes" id="UP000051952">
    <property type="component" value="Unassembled WGS sequence"/>
</dbReference>
<sequence length="204" mass="23170">MKCTPRRGSQLLPLGCYRTILNSFDFTTTRQTHPFIDSNGMSSERKRVVWDESNLAGNEEYRKLHPVTMKIDEPKTPFHHDEGEYVDDEAESADEVRGTWDPKVNDLARRVKQETPLVRDEQCQANISSTQESTSGKKKGGKRPSLVVQSPEDALSDSKRLEERQHEAEFRAMRKAVYADEGAKFKQLLHTTINDDDDNDASGA</sequence>
<evidence type="ECO:0000313" key="3">
    <source>
        <dbReference type="Proteomes" id="UP000051952"/>
    </source>
</evidence>
<name>A0A0S4JAZ9_BODSA</name>
<proteinExistence type="predicted"/>